<accession>A0A5S3VEB0</accession>
<dbReference type="Gene3D" id="3.30.565.10">
    <property type="entry name" value="Histidine kinase-like ATPase, C-terminal domain"/>
    <property type="match status" value="1"/>
</dbReference>
<dbReference type="Proteomes" id="UP000307217">
    <property type="component" value="Unassembled WGS sequence"/>
</dbReference>
<keyword evidence="1" id="KW-0472">Membrane</keyword>
<keyword evidence="1" id="KW-0812">Transmembrane</keyword>
<dbReference type="PANTHER" id="PTHR34220">
    <property type="entry name" value="SENSOR HISTIDINE KINASE YPDA"/>
    <property type="match status" value="1"/>
</dbReference>
<evidence type="ECO:0000256" key="1">
    <source>
        <dbReference type="SAM" id="Phobius"/>
    </source>
</evidence>
<feature type="domain" description="Signal transduction histidine kinase internal region" evidence="2">
    <location>
        <begin position="152"/>
        <end position="227"/>
    </location>
</feature>
<dbReference type="EMBL" id="PNBW01000019">
    <property type="protein sequence ID" value="TMO77652.1"/>
    <property type="molecule type" value="Genomic_DNA"/>
</dbReference>
<dbReference type="Proteomes" id="UP000307164">
    <property type="component" value="Unassembled WGS sequence"/>
</dbReference>
<proteinExistence type="predicted"/>
<reference evidence="3" key="3">
    <citation type="submission" date="2019-09" db="EMBL/GenBank/DDBJ databases">
        <title>Co-occurence of chitin degradation, pigmentation and bioactivity in marine Pseudoalteromonas.</title>
        <authorList>
            <person name="Sonnenschein E.C."/>
            <person name="Bech P.K."/>
        </authorList>
    </citation>
    <scope>NUCLEOTIDE SEQUENCE</scope>
    <source>
        <strain evidence="3">S3790</strain>
    </source>
</reference>
<dbReference type="GO" id="GO:0016020">
    <property type="term" value="C:membrane"/>
    <property type="evidence" value="ECO:0007669"/>
    <property type="project" value="InterPro"/>
</dbReference>
<dbReference type="InterPro" id="IPR050640">
    <property type="entry name" value="Bact_2-comp_sensor_kinase"/>
</dbReference>
<dbReference type="AlphaFoldDB" id="A0A5S3VEB0"/>
<feature type="transmembrane region" description="Helical" evidence="1">
    <location>
        <begin position="45"/>
        <end position="70"/>
    </location>
</feature>
<name>A0A5S3VEB0_9GAMM</name>
<dbReference type="InterPro" id="IPR010559">
    <property type="entry name" value="Sig_transdc_His_kin_internal"/>
</dbReference>
<protein>
    <submittedName>
        <fullName evidence="3">Alginate biosynthesis protein</fullName>
    </submittedName>
</protein>
<gene>
    <name evidence="3" type="ORF">CWC19_01305</name>
    <name evidence="4" type="ORF">CWC20_03425</name>
</gene>
<comment type="caution">
    <text evidence="3">The sequence shown here is derived from an EMBL/GenBank/DDBJ whole genome shotgun (WGS) entry which is preliminary data.</text>
</comment>
<reference evidence="5 6" key="2">
    <citation type="submission" date="2019-06" db="EMBL/GenBank/DDBJ databases">
        <title>Co-occurence of chitin degradation, pigmentation and bioactivity in marine Pseudoalteromonas.</title>
        <authorList>
            <person name="Sonnenschein E.C."/>
            <person name="Bech P.K."/>
        </authorList>
    </citation>
    <scope>NUCLEOTIDE SEQUENCE [LARGE SCALE GENOMIC DNA]</scope>
    <source>
        <strain evidence="6">S3790</strain>
        <strain evidence="4 5">S3895</strain>
    </source>
</reference>
<feature type="transmembrane region" description="Helical" evidence="1">
    <location>
        <begin position="116"/>
        <end position="138"/>
    </location>
</feature>
<evidence type="ECO:0000313" key="6">
    <source>
        <dbReference type="Proteomes" id="UP000307217"/>
    </source>
</evidence>
<dbReference type="InterPro" id="IPR036890">
    <property type="entry name" value="HATPase_C_sf"/>
</dbReference>
<reference evidence="5 6" key="1">
    <citation type="submission" date="2018-01" db="EMBL/GenBank/DDBJ databases">
        <authorList>
            <person name="Paulsen S."/>
            <person name="Gram L.K."/>
        </authorList>
    </citation>
    <scope>NUCLEOTIDE SEQUENCE [LARGE SCALE GENOMIC DNA]</scope>
    <source>
        <strain evidence="3 6">S3790</strain>
        <strain evidence="4 5">S3895</strain>
    </source>
</reference>
<sequence length="340" mass="38027">MFKSPDLANGLLPAIVTERGVLAMLVASQILALLLAFSPMSYESIWVRLGIISLFVHCVSAIGFTILSLLRQYISTRSGLVEYFFIVTAFQIVTLVMSLGVSLFEVANTHFLDWPFIAKNNAICLFVTLLFLHFMAIFRDKVTTIATLSRLELDALHARIRPHFLYNSLNTIAELTQQDSDAAEQAVLTLANLSRYALHPNKFVSLTEEVLLSQKYIELETWRFASKMQVNWLLPVGLPDIQVPVLTIQPLVENAVNYGVEGHITGGIITIEVHVNTEQVTITVTNSVGKSASKHKGQGIAQRNIRERLALLYGESARLDVQQTNEQYRVALILPYEVKK</sequence>
<evidence type="ECO:0000313" key="5">
    <source>
        <dbReference type="Proteomes" id="UP000307164"/>
    </source>
</evidence>
<dbReference type="GO" id="GO:0000155">
    <property type="term" value="F:phosphorelay sensor kinase activity"/>
    <property type="evidence" value="ECO:0007669"/>
    <property type="project" value="InterPro"/>
</dbReference>
<dbReference type="SUPFAM" id="SSF55874">
    <property type="entry name" value="ATPase domain of HSP90 chaperone/DNA topoisomerase II/histidine kinase"/>
    <property type="match status" value="1"/>
</dbReference>
<evidence type="ECO:0000259" key="2">
    <source>
        <dbReference type="Pfam" id="PF06580"/>
    </source>
</evidence>
<dbReference type="Pfam" id="PF06580">
    <property type="entry name" value="His_kinase"/>
    <property type="match status" value="1"/>
</dbReference>
<organism evidence="3 6">
    <name type="scientific">Pseudoalteromonas aurantia</name>
    <dbReference type="NCBI Taxonomy" id="43654"/>
    <lineage>
        <taxon>Bacteria</taxon>
        <taxon>Pseudomonadati</taxon>
        <taxon>Pseudomonadota</taxon>
        <taxon>Gammaproteobacteria</taxon>
        <taxon>Alteromonadales</taxon>
        <taxon>Pseudoalteromonadaceae</taxon>
        <taxon>Pseudoalteromonas</taxon>
    </lineage>
</organism>
<dbReference type="RefSeq" id="WP_138589626.1">
    <property type="nucleotide sequence ID" value="NZ_PNBW01000019.1"/>
</dbReference>
<evidence type="ECO:0000313" key="4">
    <source>
        <dbReference type="EMBL" id="TMO77652.1"/>
    </source>
</evidence>
<feature type="transmembrane region" description="Helical" evidence="1">
    <location>
        <begin position="82"/>
        <end position="104"/>
    </location>
</feature>
<keyword evidence="1" id="KW-1133">Transmembrane helix</keyword>
<dbReference type="OrthoDB" id="2514702at2"/>
<dbReference type="EMBL" id="PNBX01000003">
    <property type="protein sequence ID" value="TMO70481.1"/>
    <property type="molecule type" value="Genomic_DNA"/>
</dbReference>
<evidence type="ECO:0000313" key="3">
    <source>
        <dbReference type="EMBL" id="TMO70481.1"/>
    </source>
</evidence>
<dbReference type="PANTHER" id="PTHR34220:SF7">
    <property type="entry name" value="SENSOR HISTIDINE KINASE YPDA"/>
    <property type="match status" value="1"/>
</dbReference>
<feature type="transmembrane region" description="Helical" evidence="1">
    <location>
        <begin position="21"/>
        <end position="39"/>
    </location>
</feature>
<keyword evidence="5" id="KW-1185">Reference proteome</keyword>